<accession>A0A8J2KHR4</accession>
<sequence>MGRGKQIIFFSSLRDKNSPINDSFLLGHEQIPQKSIKTTSCMDLLPPSPSPRVLSRMLHTPITDHSSRGVPTQIQAL</sequence>
<name>A0A8J2KHR4_9HEXA</name>
<evidence type="ECO:0000313" key="2">
    <source>
        <dbReference type="Proteomes" id="UP000708208"/>
    </source>
</evidence>
<reference evidence="1" key="1">
    <citation type="submission" date="2021-06" db="EMBL/GenBank/DDBJ databases">
        <authorList>
            <person name="Hodson N. C."/>
            <person name="Mongue J. A."/>
            <person name="Jaron S. K."/>
        </authorList>
    </citation>
    <scope>NUCLEOTIDE SEQUENCE</scope>
</reference>
<keyword evidence="2" id="KW-1185">Reference proteome</keyword>
<dbReference type="AlphaFoldDB" id="A0A8J2KHR4"/>
<organism evidence="1 2">
    <name type="scientific">Allacma fusca</name>
    <dbReference type="NCBI Taxonomy" id="39272"/>
    <lineage>
        <taxon>Eukaryota</taxon>
        <taxon>Metazoa</taxon>
        <taxon>Ecdysozoa</taxon>
        <taxon>Arthropoda</taxon>
        <taxon>Hexapoda</taxon>
        <taxon>Collembola</taxon>
        <taxon>Symphypleona</taxon>
        <taxon>Sminthuridae</taxon>
        <taxon>Allacma</taxon>
    </lineage>
</organism>
<gene>
    <name evidence="1" type="ORF">AFUS01_LOCUS27303</name>
</gene>
<dbReference type="EMBL" id="CAJVCH010375999">
    <property type="protein sequence ID" value="CAG7816697.1"/>
    <property type="molecule type" value="Genomic_DNA"/>
</dbReference>
<evidence type="ECO:0000313" key="1">
    <source>
        <dbReference type="EMBL" id="CAG7816697.1"/>
    </source>
</evidence>
<dbReference type="Proteomes" id="UP000708208">
    <property type="component" value="Unassembled WGS sequence"/>
</dbReference>
<protein>
    <submittedName>
        <fullName evidence="1">Uncharacterized protein</fullName>
    </submittedName>
</protein>
<comment type="caution">
    <text evidence="1">The sequence shown here is derived from an EMBL/GenBank/DDBJ whole genome shotgun (WGS) entry which is preliminary data.</text>
</comment>
<proteinExistence type="predicted"/>